<gene>
    <name evidence="2" type="ORF">CC80DRAFT_356930</name>
</gene>
<dbReference type="Proteomes" id="UP000800035">
    <property type="component" value="Unassembled WGS sequence"/>
</dbReference>
<proteinExistence type="predicted"/>
<organism evidence="2 3">
    <name type="scientific">Byssothecium circinans</name>
    <dbReference type="NCBI Taxonomy" id="147558"/>
    <lineage>
        <taxon>Eukaryota</taxon>
        <taxon>Fungi</taxon>
        <taxon>Dikarya</taxon>
        <taxon>Ascomycota</taxon>
        <taxon>Pezizomycotina</taxon>
        <taxon>Dothideomycetes</taxon>
        <taxon>Pleosporomycetidae</taxon>
        <taxon>Pleosporales</taxon>
        <taxon>Massarineae</taxon>
        <taxon>Massarinaceae</taxon>
        <taxon>Byssothecium</taxon>
    </lineage>
</organism>
<sequence>STQYSYKTLPTGKYLCDPILNPQSYEDPLPCTLHACVFEGAPLFEALSYVCRSSDKVYTLVCDEKAMPITENPFHASRQIRLPAKLRRLWAHSCCINQEGLQEQGRQVCFLHEIY</sequence>
<evidence type="ECO:0000313" key="3">
    <source>
        <dbReference type="Proteomes" id="UP000800035"/>
    </source>
</evidence>
<dbReference type="AlphaFoldDB" id="A0A6A5TU00"/>
<reference evidence="2" key="1">
    <citation type="journal article" date="2020" name="Stud. Mycol.">
        <title>101 Dothideomycetes genomes: a test case for predicting lifestyles and emergence of pathogens.</title>
        <authorList>
            <person name="Haridas S."/>
            <person name="Albert R."/>
            <person name="Binder M."/>
            <person name="Bloem J."/>
            <person name="Labutti K."/>
            <person name="Salamov A."/>
            <person name="Andreopoulos B."/>
            <person name="Baker S."/>
            <person name="Barry K."/>
            <person name="Bills G."/>
            <person name="Bluhm B."/>
            <person name="Cannon C."/>
            <person name="Castanera R."/>
            <person name="Culley D."/>
            <person name="Daum C."/>
            <person name="Ezra D."/>
            <person name="Gonzalez J."/>
            <person name="Henrissat B."/>
            <person name="Kuo A."/>
            <person name="Liang C."/>
            <person name="Lipzen A."/>
            <person name="Lutzoni F."/>
            <person name="Magnuson J."/>
            <person name="Mondo S."/>
            <person name="Nolan M."/>
            <person name="Ohm R."/>
            <person name="Pangilinan J."/>
            <person name="Park H.-J."/>
            <person name="Ramirez L."/>
            <person name="Alfaro M."/>
            <person name="Sun H."/>
            <person name="Tritt A."/>
            <person name="Yoshinaga Y."/>
            <person name="Zwiers L.-H."/>
            <person name="Turgeon B."/>
            <person name="Goodwin S."/>
            <person name="Spatafora J."/>
            <person name="Crous P."/>
            <person name="Grigoriev I."/>
        </authorList>
    </citation>
    <scope>NUCLEOTIDE SEQUENCE</scope>
    <source>
        <strain evidence="2">CBS 675.92</strain>
    </source>
</reference>
<accession>A0A6A5TU00</accession>
<evidence type="ECO:0000259" key="1">
    <source>
        <dbReference type="Pfam" id="PF06985"/>
    </source>
</evidence>
<feature type="non-terminal residue" evidence="2">
    <location>
        <position position="115"/>
    </location>
</feature>
<feature type="domain" description="Heterokaryon incompatibility" evidence="1">
    <location>
        <begin position="44"/>
        <end position="115"/>
    </location>
</feature>
<dbReference type="EMBL" id="ML976992">
    <property type="protein sequence ID" value="KAF1956095.1"/>
    <property type="molecule type" value="Genomic_DNA"/>
</dbReference>
<keyword evidence="3" id="KW-1185">Reference proteome</keyword>
<dbReference type="PANTHER" id="PTHR24148:SF64">
    <property type="entry name" value="HETEROKARYON INCOMPATIBILITY DOMAIN-CONTAINING PROTEIN"/>
    <property type="match status" value="1"/>
</dbReference>
<dbReference type="InterPro" id="IPR052895">
    <property type="entry name" value="HetReg/Transcr_Mod"/>
</dbReference>
<dbReference type="OrthoDB" id="2157530at2759"/>
<dbReference type="PANTHER" id="PTHR24148">
    <property type="entry name" value="ANKYRIN REPEAT DOMAIN-CONTAINING PROTEIN 39 HOMOLOG-RELATED"/>
    <property type="match status" value="1"/>
</dbReference>
<dbReference type="InterPro" id="IPR010730">
    <property type="entry name" value="HET"/>
</dbReference>
<name>A0A6A5TU00_9PLEO</name>
<evidence type="ECO:0000313" key="2">
    <source>
        <dbReference type="EMBL" id="KAF1956095.1"/>
    </source>
</evidence>
<protein>
    <recommendedName>
        <fullName evidence="1">Heterokaryon incompatibility domain-containing protein</fullName>
    </recommendedName>
</protein>
<feature type="non-terminal residue" evidence="2">
    <location>
        <position position="1"/>
    </location>
</feature>
<dbReference type="Pfam" id="PF06985">
    <property type="entry name" value="HET"/>
    <property type="match status" value="1"/>
</dbReference>